<gene>
    <name evidence="3" type="ORF">GCM10009789_68860</name>
</gene>
<accession>A0ABP4Q9K1</accession>
<dbReference type="PIRSF" id="PIRSF028408">
    <property type="entry name" value="UCP028408"/>
    <property type="match status" value="1"/>
</dbReference>
<name>A0ABP4Q9K1_9ACTN</name>
<dbReference type="InterPro" id="IPR024537">
    <property type="entry name" value="DUF3322"/>
</dbReference>
<dbReference type="InterPro" id="IPR014544">
    <property type="entry name" value="UCP028408"/>
</dbReference>
<dbReference type="InterPro" id="IPR024534">
    <property type="entry name" value="JetD_C"/>
</dbReference>
<dbReference type="Proteomes" id="UP001500393">
    <property type="component" value="Unassembled WGS sequence"/>
</dbReference>
<dbReference type="EMBL" id="BAAAOS010000054">
    <property type="protein sequence ID" value="GAA1605133.1"/>
    <property type="molecule type" value="Genomic_DNA"/>
</dbReference>
<evidence type="ECO:0000313" key="3">
    <source>
        <dbReference type="EMBL" id="GAA1605133.1"/>
    </source>
</evidence>
<feature type="domain" description="DUF3322" evidence="2">
    <location>
        <begin position="10"/>
        <end position="189"/>
    </location>
</feature>
<sequence length="388" mass="42741">MKEPAQILTSVRNRLERSWFHEVTTGPCGDWPHPFPLGEPTGADLETDFAAIHRQAETWWRWAADQYAALETANRRVSGTFQQLPTHLQVATVDEAARLLGGTWPDRLARGRARQLVLAERFPLLGAGLSTTVRDTDLLGDQDFQTLCAVGEWFRDHGGEAAGLTPRQVPVPGVHAKWLNTNRRLVARLAGLGDEAALGLLPPHPARIHFTYLDSAYLATGGRRHDSATVGDHAAPAYRPRVVIISENKDTAIHFPPIPGGISIEGVGRGGGTVASFSWVRDAQILVYWGDMDADGMEILDGFRTAGLPVQSILMDGDAYETWERYGTNTDPKGRPLGPRPPRLVPTLTDTERGLYHDLCSPGWTRHRRVEQERIPLAVAARIVGSWC</sequence>
<comment type="caution">
    <text evidence="3">The sequence shown here is derived from an EMBL/GenBank/DDBJ whole genome shotgun (WGS) entry which is preliminary data.</text>
</comment>
<proteinExistence type="predicted"/>
<reference evidence="4" key="1">
    <citation type="journal article" date="2019" name="Int. J. Syst. Evol. Microbiol.">
        <title>The Global Catalogue of Microorganisms (GCM) 10K type strain sequencing project: providing services to taxonomists for standard genome sequencing and annotation.</title>
        <authorList>
            <consortium name="The Broad Institute Genomics Platform"/>
            <consortium name="The Broad Institute Genome Sequencing Center for Infectious Disease"/>
            <person name="Wu L."/>
            <person name="Ma J."/>
        </authorList>
    </citation>
    <scope>NUCLEOTIDE SEQUENCE [LARGE SCALE GENOMIC DNA]</scope>
    <source>
        <strain evidence="4">JCM 14969</strain>
    </source>
</reference>
<dbReference type="Pfam" id="PF09983">
    <property type="entry name" value="JetD_C"/>
    <property type="match status" value="1"/>
</dbReference>
<organism evidence="3 4">
    <name type="scientific">Kribbella sancticallisti</name>
    <dbReference type="NCBI Taxonomy" id="460087"/>
    <lineage>
        <taxon>Bacteria</taxon>
        <taxon>Bacillati</taxon>
        <taxon>Actinomycetota</taxon>
        <taxon>Actinomycetes</taxon>
        <taxon>Propionibacteriales</taxon>
        <taxon>Kribbellaceae</taxon>
        <taxon>Kribbella</taxon>
    </lineage>
</organism>
<evidence type="ECO:0000259" key="1">
    <source>
        <dbReference type="Pfam" id="PF09983"/>
    </source>
</evidence>
<feature type="domain" description="Wadjet protein JetD C-terminal" evidence="1">
    <location>
        <begin position="204"/>
        <end position="382"/>
    </location>
</feature>
<protein>
    <submittedName>
        <fullName evidence="3">DUF2220 family protein</fullName>
    </submittedName>
</protein>
<keyword evidence="4" id="KW-1185">Reference proteome</keyword>
<dbReference type="Pfam" id="PF11795">
    <property type="entry name" value="DUF3322"/>
    <property type="match status" value="1"/>
</dbReference>
<evidence type="ECO:0000259" key="2">
    <source>
        <dbReference type="Pfam" id="PF11795"/>
    </source>
</evidence>
<evidence type="ECO:0000313" key="4">
    <source>
        <dbReference type="Proteomes" id="UP001500393"/>
    </source>
</evidence>
<dbReference type="RefSeq" id="WP_344220890.1">
    <property type="nucleotide sequence ID" value="NZ_BAAAOS010000054.1"/>
</dbReference>